<evidence type="ECO:0000313" key="2">
    <source>
        <dbReference type="EMBL" id="GAA0146971.1"/>
    </source>
</evidence>
<comment type="caution">
    <text evidence="2">The sequence shown here is derived from an EMBL/GenBank/DDBJ whole genome shotgun (WGS) entry which is preliminary data.</text>
</comment>
<accession>A0AAV3P6I7</accession>
<feature type="compositionally biased region" description="Basic and acidic residues" evidence="1">
    <location>
        <begin position="50"/>
        <end position="59"/>
    </location>
</feature>
<dbReference type="EMBL" id="BAABME010001010">
    <property type="protein sequence ID" value="GAA0146971.1"/>
    <property type="molecule type" value="Genomic_DNA"/>
</dbReference>
<feature type="region of interest" description="Disordered" evidence="1">
    <location>
        <begin position="118"/>
        <end position="143"/>
    </location>
</feature>
<dbReference type="Proteomes" id="UP001454036">
    <property type="component" value="Unassembled WGS sequence"/>
</dbReference>
<gene>
    <name evidence="2" type="ORF">LIER_06786</name>
</gene>
<dbReference type="AlphaFoldDB" id="A0AAV3P6I7"/>
<proteinExistence type="predicted"/>
<evidence type="ECO:0000256" key="1">
    <source>
        <dbReference type="SAM" id="MobiDB-lite"/>
    </source>
</evidence>
<sequence>MPKFRTFDGFEPLKERQLLEPVANVHQLSQLTVKYIKLEEAKKVAKRVIEVQPRRESQRSPKKRLVWDRLQINPKKKQRGRSPQRENGRIRQPQEPIYTSYTPLSTTIGRMFAQMKDRKMLPRPQKIKAPPNRRGQKRYCEYH</sequence>
<protein>
    <submittedName>
        <fullName evidence="2">Uncharacterized protein</fullName>
    </submittedName>
</protein>
<evidence type="ECO:0000313" key="3">
    <source>
        <dbReference type="Proteomes" id="UP001454036"/>
    </source>
</evidence>
<keyword evidence="3" id="KW-1185">Reference proteome</keyword>
<feature type="region of interest" description="Disordered" evidence="1">
    <location>
        <begin position="50"/>
        <end position="101"/>
    </location>
</feature>
<reference evidence="2 3" key="1">
    <citation type="submission" date="2024-01" db="EMBL/GenBank/DDBJ databases">
        <title>The complete chloroplast genome sequence of Lithospermum erythrorhizon: insights into the phylogenetic relationship among Boraginaceae species and the maternal lineages of purple gromwells.</title>
        <authorList>
            <person name="Okada T."/>
            <person name="Watanabe K."/>
        </authorList>
    </citation>
    <scope>NUCLEOTIDE SEQUENCE [LARGE SCALE GENOMIC DNA]</scope>
</reference>
<name>A0AAV3P6I7_LITER</name>
<organism evidence="2 3">
    <name type="scientific">Lithospermum erythrorhizon</name>
    <name type="common">Purple gromwell</name>
    <name type="synonym">Lithospermum officinale var. erythrorhizon</name>
    <dbReference type="NCBI Taxonomy" id="34254"/>
    <lineage>
        <taxon>Eukaryota</taxon>
        <taxon>Viridiplantae</taxon>
        <taxon>Streptophyta</taxon>
        <taxon>Embryophyta</taxon>
        <taxon>Tracheophyta</taxon>
        <taxon>Spermatophyta</taxon>
        <taxon>Magnoliopsida</taxon>
        <taxon>eudicotyledons</taxon>
        <taxon>Gunneridae</taxon>
        <taxon>Pentapetalae</taxon>
        <taxon>asterids</taxon>
        <taxon>lamiids</taxon>
        <taxon>Boraginales</taxon>
        <taxon>Boraginaceae</taxon>
        <taxon>Boraginoideae</taxon>
        <taxon>Lithospermeae</taxon>
        <taxon>Lithospermum</taxon>
    </lineage>
</organism>